<comment type="caution">
    <text evidence="1">The sequence shown here is derived from an EMBL/GenBank/DDBJ whole genome shotgun (WGS) entry which is preliminary data.</text>
</comment>
<organism evidence="1 2">
    <name type="scientific">Peribacillus huizhouensis</name>
    <dbReference type="NCBI Taxonomy" id="1501239"/>
    <lineage>
        <taxon>Bacteria</taxon>
        <taxon>Bacillati</taxon>
        <taxon>Bacillota</taxon>
        <taxon>Bacilli</taxon>
        <taxon>Bacillales</taxon>
        <taxon>Bacillaceae</taxon>
        <taxon>Peribacillus</taxon>
    </lineage>
</organism>
<protein>
    <submittedName>
        <fullName evidence="1">Uncharacterized protein</fullName>
    </submittedName>
</protein>
<reference evidence="1 2" key="1">
    <citation type="submission" date="2020-08" db="EMBL/GenBank/DDBJ databases">
        <title>Genomic Encyclopedia of Type Strains, Phase IV (KMG-IV): sequencing the most valuable type-strain genomes for metagenomic binning, comparative biology and taxonomic classification.</title>
        <authorList>
            <person name="Goeker M."/>
        </authorList>
    </citation>
    <scope>NUCLEOTIDE SEQUENCE [LARGE SCALE GENOMIC DNA]</scope>
    <source>
        <strain evidence="1 2">DSM 105481</strain>
    </source>
</reference>
<evidence type="ECO:0000313" key="2">
    <source>
        <dbReference type="Proteomes" id="UP000626697"/>
    </source>
</evidence>
<evidence type="ECO:0000313" key="1">
    <source>
        <dbReference type="EMBL" id="MBA9026330.1"/>
    </source>
</evidence>
<proteinExistence type="predicted"/>
<keyword evidence="2" id="KW-1185">Reference proteome</keyword>
<dbReference type="RefSeq" id="WP_281384492.1">
    <property type="nucleotide sequence ID" value="NZ_JACJHX010000004.1"/>
</dbReference>
<dbReference type="Proteomes" id="UP000626697">
    <property type="component" value="Unassembled WGS sequence"/>
</dbReference>
<name>A0ABR6CMW1_9BACI</name>
<gene>
    <name evidence="1" type="ORF">HNP81_001615</name>
</gene>
<accession>A0ABR6CMW1</accession>
<sequence length="44" mass="4777">MKCIKEIKGKSYLIDTILGKPVKVEISADIAEALKSVGIQLCND</sequence>
<dbReference type="EMBL" id="JACJHX010000004">
    <property type="protein sequence ID" value="MBA9026330.1"/>
    <property type="molecule type" value="Genomic_DNA"/>
</dbReference>